<dbReference type="OrthoDB" id="6493944at2759"/>
<gene>
    <name evidence="3" type="ORF">C2E20_2696</name>
</gene>
<dbReference type="InterPro" id="IPR031142">
    <property type="entry name" value="SPX_prot"/>
</dbReference>
<proteinExistence type="predicted"/>
<dbReference type="PROSITE" id="PS51382">
    <property type="entry name" value="SPX"/>
    <property type="match status" value="1"/>
</dbReference>
<feature type="region of interest" description="Disordered" evidence="1">
    <location>
        <begin position="329"/>
        <end position="400"/>
    </location>
</feature>
<reference evidence="3 4" key="1">
    <citation type="journal article" date="2018" name="Plant J.">
        <title>Genome sequences of Chlorella sorokiniana UTEX 1602 and Micractinium conductrix SAG 241.80: implications to maltose excretion by a green alga.</title>
        <authorList>
            <person name="Arriola M.B."/>
            <person name="Velmurugan N."/>
            <person name="Zhang Y."/>
            <person name="Plunkett M.H."/>
            <person name="Hondzo H."/>
            <person name="Barney B.M."/>
        </authorList>
    </citation>
    <scope>NUCLEOTIDE SEQUENCE [LARGE SCALE GENOMIC DNA]</scope>
    <source>
        <strain evidence="3 4">SAG 241.80</strain>
    </source>
</reference>
<feature type="domain" description="SPX" evidence="2">
    <location>
        <begin position="1"/>
        <end position="239"/>
    </location>
</feature>
<feature type="compositionally biased region" description="Low complexity" evidence="1">
    <location>
        <begin position="45"/>
        <end position="59"/>
    </location>
</feature>
<accession>A0A2P6VJJ9</accession>
<keyword evidence="4" id="KW-1185">Reference proteome</keyword>
<comment type="caution">
    <text evidence="3">The sequence shown here is derived from an EMBL/GenBank/DDBJ whole genome shotgun (WGS) entry which is preliminary data.</text>
</comment>
<feature type="compositionally biased region" description="Low complexity" evidence="1">
    <location>
        <begin position="334"/>
        <end position="348"/>
    </location>
</feature>
<feature type="compositionally biased region" description="Low complexity" evidence="1">
    <location>
        <begin position="357"/>
        <end position="366"/>
    </location>
</feature>
<dbReference type="AlphaFoldDB" id="A0A2P6VJJ9"/>
<evidence type="ECO:0000256" key="1">
    <source>
        <dbReference type="SAM" id="MobiDB-lite"/>
    </source>
</evidence>
<dbReference type="GO" id="GO:0016036">
    <property type="term" value="P:cellular response to phosphate starvation"/>
    <property type="evidence" value="ECO:0007669"/>
    <property type="project" value="InterPro"/>
</dbReference>
<dbReference type="PANTHER" id="PTHR45978:SF7">
    <property type="entry name" value="SPX DOMAIN-CONTAINING PROTEIN 4"/>
    <property type="match status" value="1"/>
</dbReference>
<evidence type="ECO:0000313" key="4">
    <source>
        <dbReference type="Proteomes" id="UP000239649"/>
    </source>
</evidence>
<dbReference type="PANTHER" id="PTHR45978">
    <property type="entry name" value="SPX DOMAIN-CONTAINING PROTEIN 3"/>
    <property type="match status" value="1"/>
</dbReference>
<feature type="region of interest" description="Disordered" evidence="1">
    <location>
        <begin position="33"/>
        <end position="111"/>
    </location>
</feature>
<protein>
    <submittedName>
        <fullName evidence="3">SPX domain-containing 4</fullName>
    </submittedName>
</protein>
<dbReference type="Proteomes" id="UP000239649">
    <property type="component" value="Unassembled WGS sequence"/>
</dbReference>
<evidence type="ECO:0000313" key="3">
    <source>
        <dbReference type="EMBL" id="PSC74275.1"/>
    </source>
</evidence>
<feature type="compositionally biased region" description="Low complexity" evidence="1">
    <location>
        <begin position="66"/>
        <end position="111"/>
    </location>
</feature>
<dbReference type="InterPro" id="IPR004331">
    <property type="entry name" value="SPX_dom"/>
</dbReference>
<dbReference type="Pfam" id="PF03105">
    <property type="entry name" value="SPX"/>
    <property type="match status" value="2"/>
</dbReference>
<evidence type="ECO:0000259" key="2">
    <source>
        <dbReference type="PROSITE" id="PS51382"/>
    </source>
</evidence>
<sequence>MKFGHTLKAFADESDVPASALLNYKKLKKLIKAQRHNTKEEDGDQPSAASAPAAAGAGTSDDDDGQQPQPQAAAQQADAAAGGTAAVGPAAGASNGEQTAAGGATDADGANANGVAEEDREFITTLNEDLSGINTYYMEKEEEAVIRLRVLEDKLRALQGAAGAGAAAAAADGGGGAPARGGGAAAAAELDELRNQMVDFHGELVLLLHWSLVNYAAVAKILKKHDKLTGSRLRAPVLASVLHQPFLSTESISQLVKAAEQHVQELIALCGSGDAAVDADDSGEADTEILAAAPCEDGEEGDGGTEPGSSHVAIYKRTRAALHMLSDMQTTAHTPSTLLPSSAAASEAPEGKKQRGGRSSPPASSSRSRRWRCARTECHGADAPAGAPQLGGWAAGRLPS</sequence>
<name>A0A2P6VJJ9_9CHLO</name>
<dbReference type="STRING" id="554055.A0A2P6VJJ9"/>
<dbReference type="EMBL" id="LHPF02000005">
    <property type="protein sequence ID" value="PSC74275.1"/>
    <property type="molecule type" value="Genomic_DNA"/>
</dbReference>
<organism evidence="3 4">
    <name type="scientific">Micractinium conductrix</name>
    <dbReference type="NCBI Taxonomy" id="554055"/>
    <lineage>
        <taxon>Eukaryota</taxon>
        <taxon>Viridiplantae</taxon>
        <taxon>Chlorophyta</taxon>
        <taxon>core chlorophytes</taxon>
        <taxon>Trebouxiophyceae</taxon>
        <taxon>Chlorellales</taxon>
        <taxon>Chlorellaceae</taxon>
        <taxon>Chlorella clade</taxon>
        <taxon>Micractinium</taxon>
    </lineage>
</organism>